<keyword evidence="2" id="KW-1185">Reference proteome</keyword>
<gene>
    <name evidence="1" type="ORF">M9Y10_020833</name>
</gene>
<dbReference type="Proteomes" id="UP001470230">
    <property type="component" value="Unassembled WGS sequence"/>
</dbReference>
<accession>A0ABR2HES6</accession>
<reference evidence="1 2" key="1">
    <citation type="submission" date="2024-04" db="EMBL/GenBank/DDBJ databases">
        <title>Tritrichomonas musculus Genome.</title>
        <authorList>
            <person name="Alves-Ferreira E."/>
            <person name="Grigg M."/>
            <person name="Lorenzi H."/>
            <person name="Galac M."/>
        </authorList>
    </citation>
    <scope>NUCLEOTIDE SEQUENCE [LARGE SCALE GENOMIC DNA]</scope>
    <source>
        <strain evidence="1 2">EAF2021</strain>
    </source>
</reference>
<proteinExistence type="predicted"/>
<sequence length="131" mass="15850">MIQHEKVVQKISDESYLKLYRYCEMLHLDDAKKFILERWNFDLLKLSFRDFCDAMTFLPLDLFVSQIEPSLIDLFEQQDFTRFAILVSRVLREKNLNFTGSFYFVEKIQQSKTYGQDFIELCILLSYYKIK</sequence>
<evidence type="ECO:0000313" key="1">
    <source>
        <dbReference type="EMBL" id="KAK8845905.1"/>
    </source>
</evidence>
<organism evidence="1 2">
    <name type="scientific">Tritrichomonas musculus</name>
    <dbReference type="NCBI Taxonomy" id="1915356"/>
    <lineage>
        <taxon>Eukaryota</taxon>
        <taxon>Metamonada</taxon>
        <taxon>Parabasalia</taxon>
        <taxon>Tritrichomonadida</taxon>
        <taxon>Tritrichomonadidae</taxon>
        <taxon>Tritrichomonas</taxon>
    </lineage>
</organism>
<evidence type="ECO:0000313" key="2">
    <source>
        <dbReference type="Proteomes" id="UP001470230"/>
    </source>
</evidence>
<protein>
    <submittedName>
        <fullName evidence="1">Uncharacterized protein</fullName>
    </submittedName>
</protein>
<name>A0ABR2HES6_9EUKA</name>
<comment type="caution">
    <text evidence="1">The sequence shown here is derived from an EMBL/GenBank/DDBJ whole genome shotgun (WGS) entry which is preliminary data.</text>
</comment>
<dbReference type="EMBL" id="JAPFFF010000030">
    <property type="protein sequence ID" value="KAK8845905.1"/>
    <property type="molecule type" value="Genomic_DNA"/>
</dbReference>